<dbReference type="AlphaFoldDB" id="A0A0V8JKK5"/>
<gene>
    <name evidence="3" type="ORF">AS180_13505</name>
</gene>
<dbReference type="CDD" id="cd03414">
    <property type="entry name" value="CbiX_SirB_C"/>
    <property type="match status" value="1"/>
</dbReference>
<evidence type="ECO:0000256" key="2">
    <source>
        <dbReference type="ARBA" id="ARBA00023239"/>
    </source>
</evidence>
<accession>A0A0V8JKK5</accession>
<dbReference type="GO" id="GO:0046872">
    <property type="term" value="F:metal ion binding"/>
    <property type="evidence" value="ECO:0007669"/>
    <property type="project" value="UniProtKB-KW"/>
</dbReference>
<evidence type="ECO:0000313" key="3">
    <source>
        <dbReference type="EMBL" id="KSU87405.1"/>
    </source>
</evidence>
<protein>
    <submittedName>
        <fullName evidence="3">Sirohydrochlorin ferrochelatase</fullName>
    </submittedName>
</protein>
<proteinExistence type="predicted"/>
<dbReference type="EMBL" id="LNQP01000045">
    <property type="protein sequence ID" value="KSU87405.1"/>
    <property type="molecule type" value="Genomic_DNA"/>
</dbReference>
<dbReference type="PANTHER" id="PTHR33542:SF3">
    <property type="entry name" value="SIROHYDROCHLORIN FERROCHELATASE, CHLOROPLASTIC"/>
    <property type="match status" value="1"/>
</dbReference>
<dbReference type="Gene3D" id="3.40.50.1400">
    <property type="match status" value="2"/>
</dbReference>
<keyword evidence="4" id="KW-1185">Reference proteome</keyword>
<dbReference type="Pfam" id="PF01903">
    <property type="entry name" value="CbiX"/>
    <property type="match status" value="2"/>
</dbReference>
<dbReference type="InterPro" id="IPR002762">
    <property type="entry name" value="CbiX-like"/>
</dbReference>
<keyword evidence="2" id="KW-0456">Lyase</keyword>
<comment type="caution">
    <text evidence="3">The sequence shown here is derived from an EMBL/GenBank/DDBJ whole genome shotgun (WGS) entry which is preliminary data.</text>
</comment>
<name>A0A0V8JKK5_9BACI</name>
<keyword evidence="1" id="KW-0479">Metal-binding</keyword>
<dbReference type="PANTHER" id="PTHR33542">
    <property type="entry name" value="SIROHYDROCHLORIN FERROCHELATASE, CHLOROPLASTIC"/>
    <property type="match status" value="1"/>
</dbReference>
<dbReference type="GO" id="GO:0016829">
    <property type="term" value="F:lyase activity"/>
    <property type="evidence" value="ECO:0007669"/>
    <property type="project" value="UniProtKB-KW"/>
</dbReference>
<reference evidence="3 4" key="1">
    <citation type="submission" date="2015-11" db="EMBL/GenBank/DDBJ databases">
        <title>Bacillus caseinolyticus sp nov.</title>
        <authorList>
            <person name="Dastager S.G."/>
            <person name="Mawlankar R."/>
        </authorList>
    </citation>
    <scope>NUCLEOTIDE SEQUENCE [LARGE SCALE GENOMIC DNA]</scope>
    <source>
        <strain evidence="3 4">SGD-V-76</strain>
    </source>
</reference>
<dbReference type="CDD" id="cd03416">
    <property type="entry name" value="CbiX_SirB_N"/>
    <property type="match status" value="1"/>
</dbReference>
<organism evidence="3 4">
    <name type="scientific">Priestia veravalensis</name>
    <dbReference type="NCBI Taxonomy" id="1414648"/>
    <lineage>
        <taxon>Bacteria</taxon>
        <taxon>Bacillati</taxon>
        <taxon>Bacillota</taxon>
        <taxon>Bacilli</taxon>
        <taxon>Bacillales</taxon>
        <taxon>Bacillaceae</taxon>
        <taxon>Priestia</taxon>
    </lineage>
</organism>
<evidence type="ECO:0000313" key="4">
    <source>
        <dbReference type="Proteomes" id="UP000053681"/>
    </source>
</evidence>
<evidence type="ECO:0000256" key="1">
    <source>
        <dbReference type="ARBA" id="ARBA00022723"/>
    </source>
</evidence>
<dbReference type="InterPro" id="IPR050963">
    <property type="entry name" value="Sirohydro_Cobaltochel/CbiX"/>
</dbReference>
<dbReference type="SUPFAM" id="SSF53800">
    <property type="entry name" value="Chelatase"/>
    <property type="match status" value="1"/>
</dbReference>
<sequence>MDAVLYICHGSRVKKGCDQAIEFIERSKSKIDVPIQEVCFLELAEPTIEQGFKRCVEQGATRIAIVPILLLTAGHAKVDIPEEINKVYQHYPHIKVVYGTPFGVDNQIVDILIERIKETEATIKKDAMVLLVGRGSSDPEVKKDFHEIAQRLAHKGGFQHVDTCYLAATTPKLLDGLKQASESNYSQVFVLPYLLFTGILMNEIRTELKKWNKAEQEFILANYLGYHDRLSNILQNQVNKLLNSQGNEYDVYRYS</sequence>
<dbReference type="RefSeq" id="WP_025908099.1">
    <property type="nucleotide sequence ID" value="NZ_KQ758660.1"/>
</dbReference>
<dbReference type="Proteomes" id="UP000053681">
    <property type="component" value="Unassembled WGS sequence"/>
</dbReference>